<dbReference type="KEGG" id="mbah:HYN46_11865"/>
<name>A0A345P866_9GAMM</name>
<evidence type="ECO:0000256" key="1">
    <source>
        <dbReference type="SAM" id="Phobius"/>
    </source>
</evidence>
<keyword evidence="3" id="KW-1185">Reference proteome</keyword>
<dbReference type="Proteomes" id="UP000253940">
    <property type="component" value="Chromosome"/>
</dbReference>
<proteinExistence type="predicted"/>
<dbReference type="OrthoDB" id="7057480at2"/>
<dbReference type="EMBL" id="CP031222">
    <property type="protein sequence ID" value="AXI03475.1"/>
    <property type="molecule type" value="Genomic_DNA"/>
</dbReference>
<keyword evidence="1" id="KW-1133">Transmembrane helix</keyword>
<keyword evidence="1" id="KW-0472">Membrane</keyword>
<evidence type="ECO:0000313" key="3">
    <source>
        <dbReference type="Proteomes" id="UP000253940"/>
    </source>
</evidence>
<evidence type="ECO:0000313" key="2">
    <source>
        <dbReference type="EMBL" id="AXI03475.1"/>
    </source>
</evidence>
<sequence>MRSLHILLFGLGFLGLIAIGGSLGFWLYRSLFIELQLKNQPASIVLPKQLNADANITNIVKIRLDGQLHAEVPIHQDFTIPLHYDAQSNIEMKADVPVRFTLKVNQTIPIHSYTDIEATTDLIYQSRFLPTLPIKIRLPLEFNLPIALNVPVDSHVMFDYNGPMKLQFNQTTHANIHETLHSLIPIHRDIAAPMYSELKLQIFPPTTPLPIVIRDSTLHFPAQALTLE</sequence>
<protein>
    <submittedName>
        <fullName evidence="2">Uncharacterized protein</fullName>
    </submittedName>
</protein>
<reference evidence="2 3" key="1">
    <citation type="submission" date="2018-07" db="EMBL/GenBank/DDBJ databases">
        <title>Genome sequencing of Moraxellaceae gen. HYN0046.</title>
        <authorList>
            <person name="Kim M."/>
            <person name="Yi H."/>
        </authorList>
    </citation>
    <scope>NUCLEOTIDE SEQUENCE [LARGE SCALE GENOMIC DNA]</scope>
    <source>
        <strain evidence="2 3">HYN0046</strain>
    </source>
</reference>
<keyword evidence="1" id="KW-0812">Transmembrane</keyword>
<gene>
    <name evidence="2" type="ORF">HYN46_11865</name>
</gene>
<dbReference type="AlphaFoldDB" id="A0A345P866"/>
<dbReference type="RefSeq" id="WP_114899583.1">
    <property type="nucleotide sequence ID" value="NZ_CP031222.1"/>
</dbReference>
<feature type="transmembrane region" description="Helical" evidence="1">
    <location>
        <begin position="6"/>
        <end position="28"/>
    </location>
</feature>
<organism evidence="2 3">
    <name type="scientific">Aquirhabdus parva</name>
    <dbReference type="NCBI Taxonomy" id="2283318"/>
    <lineage>
        <taxon>Bacteria</taxon>
        <taxon>Pseudomonadati</taxon>
        <taxon>Pseudomonadota</taxon>
        <taxon>Gammaproteobacteria</taxon>
        <taxon>Moraxellales</taxon>
        <taxon>Moraxellaceae</taxon>
        <taxon>Aquirhabdus</taxon>
    </lineage>
</organism>
<accession>A0A345P866</accession>